<dbReference type="RefSeq" id="WP_127008275.1">
    <property type="nucleotide sequence ID" value="NZ_RQUZ01000010.1"/>
</dbReference>
<protein>
    <submittedName>
        <fullName evidence="1">Uncharacterized protein</fullName>
    </submittedName>
</protein>
<proteinExistence type="predicted"/>
<reference evidence="1 2" key="1">
    <citation type="submission" date="2019-09" db="EMBL/GenBank/DDBJ databases">
        <title>Draft genome sequence of 3 type strains from the CCUG.</title>
        <authorList>
            <person name="Pineiro-Iglesias B."/>
            <person name="Tunovic T."/>
            <person name="Unosson C."/>
            <person name="Inganas E."/>
            <person name="Ohlen M."/>
            <person name="Cardew S."/>
            <person name="Jensie-Markopoulos S."/>
            <person name="Salva-Serra F."/>
            <person name="Jaen-Luchoro D."/>
            <person name="Karlsson R."/>
            <person name="Svensson-Stadler L."/>
            <person name="Chun J."/>
            <person name="Moore E."/>
        </authorList>
    </citation>
    <scope>NUCLEOTIDE SEQUENCE [LARGE SCALE GENOMIC DNA]</scope>
    <source>
        <strain evidence="1 2">CCUG 65427</strain>
    </source>
</reference>
<dbReference type="Proteomes" id="UP000434554">
    <property type="component" value="Unassembled WGS sequence"/>
</dbReference>
<organism evidence="1 2">
    <name type="scientific">Veillonella seminalis</name>
    <dbReference type="NCBI Taxonomy" id="1502943"/>
    <lineage>
        <taxon>Bacteria</taxon>
        <taxon>Bacillati</taxon>
        <taxon>Bacillota</taxon>
        <taxon>Negativicutes</taxon>
        <taxon>Veillonellales</taxon>
        <taxon>Veillonellaceae</taxon>
        <taxon>Veillonella</taxon>
    </lineage>
</organism>
<gene>
    <name evidence="1" type="ORF">F8R14_09510</name>
</gene>
<dbReference type="GeneID" id="83055577"/>
<evidence type="ECO:0000313" key="1">
    <source>
        <dbReference type="EMBL" id="KAB1477221.1"/>
    </source>
</evidence>
<accession>A0A833C9V3</accession>
<sequence>MLIDSLVSVLKAIGKDIKTIADSVDKKADSADLSSKRDISNTDFNKLIAIRAGSYSNIRLYNDEGEYTAFEGVPQSNTQYMGSFIKRNSDNAATLNFVRIPNKTGVLALENDMRNLHGLMHKFSDNTSFTGLSNVQWNQKGVFSCFIAQNGKFENQPTQYGQLINLPPSENSTSSPECAQLWIEQAGASVWTRGGNAAIAVKDNAFRRLAFIDEVTARRTVVNSWHNPYNGDYWRDWSDGWCEEGGNISSTNRDTTITFHKAFKNVPILTVSPRTNNEYLTGSQCNTTIKAVTRTNAQIGIYDSKAIAGFYWKAEGYKA</sequence>
<dbReference type="AlphaFoldDB" id="A0A833C9V3"/>
<evidence type="ECO:0000313" key="2">
    <source>
        <dbReference type="Proteomes" id="UP000434554"/>
    </source>
</evidence>
<name>A0A833C9V3_9FIRM</name>
<dbReference type="EMBL" id="WBKH01000010">
    <property type="protein sequence ID" value="KAB1477221.1"/>
    <property type="molecule type" value="Genomic_DNA"/>
</dbReference>
<comment type="caution">
    <text evidence="1">The sequence shown here is derived from an EMBL/GenBank/DDBJ whole genome shotgun (WGS) entry which is preliminary data.</text>
</comment>